<evidence type="ECO:0000313" key="3">
    <source>
        <dbReference type="Proteomes" id="UP000299102"/>
    </source>
</evidence>
<dbReference type="Proteomes" id="UP000299102">
    <property type="component" value="Unassembled WGS sequence"/>
</dbReference>
<keyword evidence="3" id="KW-1185">Reference proteome</keyword>
<evidence type="ECO:0000256" key="1">
    <source>
        <dbReference type="SAM" id="MobiDB-lite"/>
    </source>
</evidence>
<evidence type="ECO:0000313" key="2">
    <source>
        <dbReference type="EMBL" id="GBP66240.1"/>
    </source>
</evidence>
<gene>
    <name evidence="2" type="ORF">EVAR_85610_1</name>
</gene>
<reference evidence="2 3" key="1">
    <citation type="journal article" date="2019" name="Commun. Biol.">
        <title>The bagworm genome reveals a unique fibroin gene that provides high tensile strength.</title>
        <authorList>
            <person name="Kono N."/>
            <person name="Nakamura H."/>
            <person name="Ohtoshi R."/>
            <person name="Tomita M."/>
            <person name="Numata K."/>
            <person name="Arakawa K."/>
        </authorList>
    </citation>
    <scope>NUCLEOTIDE SEQUENCE [LARGE SCALE GENOMIC DNA]</scope>
</reference>
<name>A0A4C1XSV4_EUMVA</name>
<organism evidence="2 3">
    <name type="scientific">Eumeta variegata</name>
    <name type="common">Bagworm moth</name>
    <name type="synonym">Eumeta japonica</name>
    <dbReference type="NCBI Taxonomy" id="151549"/>
    <lineage>
        <taxon>Eukaryota</taxon>
        <taxon>Metazoa</taxon>
        <taxon>Ecdysozoa</taxon>
        <taxon>Arthropoda</taxon>
        <taxon>Hexapoda</taxon>
        <taxon>Insecta</taxon>
        <taxon>Pterygota</taxon>
        <taxon>Neoptera</taxon>
        <taxon>Endopterygota</taxon>
        <taxon>Lepidoptera</taxon>
        <taxon>Glossata</taxon>
        <taxon>Ditrysia</taxon>
        <taxon>Tineoidea</taxon>
        <taxon>Psychidae</taxon>
        <taxon>Oiketicinae</taxon>
        <taxon>Eumeta</taxon>
    </lineage>
</organism>
<feature type="region of interest" description="Disordered" evidence="1">
    <location>
        <begin position="111"/>
        <end position="131"/>
    </location>
</feature>
<comment type="caution">
    <text evidence="2">The sequence shown here is derived from an EMBL/GenBank/DDBJ whole genome shotgun (WGS) entry which is preliminary data.</text>
</comment>
<accession>A0A4C1XSV4</accession>
<proteinExistence type="predicted"/>
<dbReference type="EMBL" id="BGZK01000952">
    <property type="protein sequence ID" value="GBP66240.1"/>
    <property type="molecule type" value="Genomic_DNA"/>
</dbReference>
<sequence>MLVLPPVAALSPRAFTRKLYRQPGAKTTTPIQINLPAIFDNHELNRPTPGRGRPFSSAFRPPAPVLFTSYKSKAAPKAAPRAGAPTALGEVTCPDRQKAGNVLVASLDLRQPKGGDDHLFSDGLPTRSPFE</sequence>
<feature type="compositionally biased region" description="Basic and acidic residues" evidence="1">
    <location>
        <begin position="111"/>
        <end position="120"/>
    </location>
</feature>
<dbReference type="AlphaFoldDB" id="A0A4C1XSV4"/>
<protein>
    <submittedName>
        <fullName evidence="2">Uncharacterized protein</fullName>
    </submittedName>
</protein>